<dbReference type="SMART" id="SM00432">
    <property type="entry name" value="MADS"/>
    <property type="match status" value="1"/>
</dbReference>
<dbReference type="CDD" id="cd00265">
    <property type="entry name" value="MADS_MEF2_like"/>
    <property type="match status" value="1"/>
</dbReference>
<dbReference type="GO" id="GO:0045944">
    <property type="term" value="P:positive regulation of transcription by RNA polymerase II"/>
    <property type="evidence" value="ECO:0007669"/>
    <property type="project" value="InterPro"/>
</dbReference>
<dbReference type="PRINTS" id="PR00404">
    <property type="entry name" value="MADSDOMAIN"/>
</dbReference>
<evidence type="ECO:0000313" key="10">
    <source>
        <dbReference type="EMBL" id="KAF4386013.1"/>
    </source>
</evidence>
<dbReference type="Proteomes" id="UP000525078">
    <property type="component" value="Unassembled WGS sequence"/>
</dbReference>
<keyword evidence="5" id="KW-0539">Nucleus</keyword>
<reference evidence="11 12" key="1">
    <citation type="journal article" date="2020" name="bioRxiv">
        <title>Sequence and annotation of 42 cannabis genomes reveals extensive copy number variation in cannabinoid synthesis and pathogen resistance genes.</title>
        <authorList>
            <person name="Mckernan K.J."/>
            <person name="Helbert Y."/>
            <person name="Kane L.T."/>
            <person name="Ebling H."/>
            <person name="Zhang L."/>
            <person name="Liu B."/>
            <person name="Eaton Z."/>
            <person name="Mclaughlin S."/>
            <person name="Kingan S."/>
            <person name="Baybayan P."/>
            <person name="Concepcion G."/>
            <person name="Jordan M."/>
            <person name="Riva A."/>
            <person name="Barbazuk W."/>
            <person name="Harkins T."/>
        </authorList>
    </citation>
    <scope>NUCLEOTIDE SEQUENCE [LARGE SCALE GENOMIC DNA]</scope>
    <source>
        <strain evidence="11 12">cv. Jamaican Lion 4</strain>
        <strain evidence="10">Father</strain>
        <strain evidence="9">Mother</strain>
        <tissue evidence="10">Leaf</tissue>
    </source>
</reference>
<feature type="domain" description="MADS-box" evidence="8">
    <location>
        <begin position="170"/>
        <end position="230"/>
    </location>
</feature>
<dbReference type="FunFam" id="3.40.1810.10:FF:000006">
    <property type="entry name" value="Agamous-like MADS-box protein AGL62"/>
    <property type="match status" value="1"/>
</dbReference>
<comment type="caution">
    <text evidence="10">The sequence shown here is derived from an EMBL/GenBank/DDBJ whole genome shotgun (WGS) entry which is preliminary data.</text>
</comment>
<feature type="region of interest" description="Disordered" evidence="7">
    <location>
        <begin position="30"/>
        <end position="55"/>
    </location>
</feature>
<dbReference type="Gene3D" id="3.40.1810.10">
    <property type="entry name" value="Transcription factor, MADS-box"/>
    <property type="match status" value="1"/>
</dbReference>
<evidence type="ECO:0000313" key="9">
    <source>
        <dbReference type="EMBL" id="KAF4360146.1"/>
    </source>
</evidence>
<keyword evidence="4" id="KW-0804">Transcription</keyword>
<dbReference type="PROSITE" id="PS50066">
    <property type="entry name" value="MADS_BOX_2"/>
    <property type="match status" value="1"/>
</dbReference>
<evidence type="ECO:0000256" key="2">
    <source>
        <dbReference type="ARBA" id="ARBA00023015"/>
    </source>
</evidence>
<dbReference type="PANTHER" id="PTHR11945:SF759">
    <property type="entry name" value="MADS-BOX DOMAIN-CONTAINING PROTEIN"/>
    <property type="match status" value="1"/>
</dbReference>
<evidence type="ECO:0000256" key="6">
    <source>
        <dbReference type="SAM" id="Coils"/>
    </source>
</evidence>
<evidence type="ECO:0000313" key="12">
    <source>
        <dbReference type="Proteomes" id="UP000583929"/>
    </source>
</evidence>
<evidence type="ECO:0000256" key="3">
    <source>
        <dbReference type="ARBA" id="ARBA00023125"/>
    </source>
</evidence>
<evidence type="ECO:0000256" key="7">
    <source>
        <dbReference type="SAM" id="MobiDB-lite"/>
    </source>
</evidence>
<protein>
    <recommendedName>
        <fullName evidence="8">MADS-box domain-containing protein</fullName>
    </recommendedName>
</protein>
<keyword evidence="6" id="KW-0175">Coiled coil</keyword>
<dbReference type="InterPro" id="IPR036879">
    <property type="entry name" value="TF_MADSbox_sf"/>
</dbReference>
<dbReference type="SUPFAM" id="SSF55455">
    <property type="entry name" value="SRF-like"/>
    <property type="match status" value="1"/>
</dbReference>
<name>A0A7J6GSW8_CANSA</name>
<dbReference type="GO" id="GO:0005634">
    <property type="term" value="C:nucleus"/>
    <property type="evidence" value="ECO:0007669"/>
    <property type="project" value="UniProtKB-SubCell"/>
</dbReference>
<dbReference type="Pfam" id="PF00319">
    <property type="entry name" value="SRF-TF"/>
    <property type="match status" value="1"/>
</dbReference>
<dbReference type="InterPro" id="IPR002100">
    <property type="entry name" value="TF_MADSbox"/>
</dbReference>
<dbReference type="AlphaFoldDB" id="A0A7J6GSW8"/>
<evidence type="ECO:0000256" key="1">
    <source>
        <dbReference type="ARBA" id="ARBA00004123"/>
    </source>
</evidence>
<dbReference type="EMBL" id="JAATIP010000207">
    <property type="protein sequence ID" value="KAF4360146.1"/>
    <property type="molecule type" value="Genomic_DNA"/>
</dbReference>
<dbReference type="Proteomes" id="UP000583929">
    <property type="component" value="Unassembled WGS sequence"/>
</dbReference>
<dbReference type="GO" id="GO:0046983">
    <property type="term" value="F:protein dimerization activity"/>
    <property type="evidence" value="ECO:0007669"/>
    <property type="project" value="InterPro"/>
</dbReference>
<dbReference type="GO" id="GO:0000978">
    <property type="term" value="F:RNA polymerase II cis-regulatory region sequence-specific DNA binding"/>
    <property type="evidence" value="ECO:0007669"/>
    <property type="project" value="TreeGrafter"/>
</dbReference>
<dbReference type="EMBL" id="JAATIQ010000084">
    <property type="protein sequence ID" value="KAF4386013.1"/>
    <property type="molecule type" value="Genomic_DNA"/>
</dbReference>
<dbReference type="PANTHER" id="PTHR11945">
    <property type="entry name" value="MADS BOX PROTEIN"/>
    <property type="match status" value="1"/>
</dbReference>
<evidence type="ECO:0000259" key="8">
    <source>
        <dbReference type="PROSITE" id="PS50066"/>
    </source>
</evidence>
<evidence type="ECO:0000256" key="5">
    <source>
        <dbReference type="ARBA" id="ARBA00023242"/>
    </source>
</evidence>
<organism evidence="10 12">
    <name type="scientific">Cannabis sativa</name>
    <name type="common">Hemp</name>
    <name type="synonym">Marijuana</name>
    <dbReference type="NCBI Taxonomy" id="3483"/>
    <lineage>
        <taxon>Eukaryota</taxon>
        <taxon>Viridiplantae</taxon>
        <taxon>Streptophyta</taxon>
        <taxon>Embryophyta</taxon>
        <taxon>Tracheophyta</taxon>
        <taxon>Spermatophyta</taxon>
        <taxon>Magnoliopsida</taxon>
        <taxon>eudicotyledons</taxon>
        <taxon>Gunneridae</taxon>
        <taxon>Pentapetalae</taxon>
        <taxon>rosids</taxon>
        <taxon>fabids</taxon>
        <taxon>Rosales</taxon>
        <taxon>Cannabaceae</taxon>
        <taxon>Cannabis</taxon>
    </lineage>
</organism>
<keyword evidence="3" id="KW-0238">DNA-binding</keyword>
<dbReference type="InterPro" id="IPR033896">
    <property type="entry name" value="MEF2-like_N"/>
</dbReference>
<comment type="subcellular location">
    <subcellularLocation>
        <location evidence="1">Nucleus</location>
    </subcellularLocation>
</comment>
<gene>
    <name evidence="9" type="ORF">F8388_000015</name>
    <name evidence="10" type="ORF">G4B88_031148</name>
</gene>
<evidence type="ECO:0000256" key="4">
    <source>
        <dbReference type="ARBA" id="ARBA00023163"/>
    </source>
</evidence>
<proteinExistence type="predicted"/>
<feature type="coiled-coil region" evidence="6">
    <location>
        <begin position="260"/>
        <end position="287"/>
    </location>
</feature>
<evidence type="ECO:0000313" key="11">
    <source>
        <dbReference type="Proteomes" id="UP000525078"/>
    </source>
</evidence>
<keyword evidence="2" id="KW-0805">Transcription regulation</keyword>
<sequence length="374" mass="40819">MEASNETTILTTPTTPITVTPITPVIDIPTPTTPTIIITPSTTTPTTPTTPTTETIPAIPISTSTTSISKDAAPLCHYTPRIHSNIIPVPASIDNESSLVKPDTITTITTSDITTNTSLNIKTNLNPTITNTNITPSNTNNTLTLNTNTTPIDLDTSLTNDTTKAKKKTKGRQKIEMKMIKEEENRLITFSKRRSGIYKKACELVTLCGAEVGVVIFSPSGKPFSYGSPSIDDVASRFLPSQTDTQTSPIVEAQYRRVRINELNEHYNNMSNNLDAEKETLKEHKKMTAEGSTPRAIDVAPNLPKGWWDAPVDGLSLDELKQLHKNLEELHAKMVKQGLINRSGTNQELINSLMNIVEHQSATGIHASCDSHVI</sequence>
<keyword evidence="12" id="KW-1185">Reference proteome</keyword>
<accession>A0A7J6GSW8</accession>
<dbReference type="GO" id="GO:0000981">
    <property type="term" value="F:DNA-binding transcription factor activity, RNA polymerase II-specific"/>
    <property type="evidence" value="ECO:0007669"/>
    <property type="project" value="TreeGrafter"/>
</dbReference>